<evidence type="ECO:0000256" key="5">
    <source>
        <dbReference type="ARBA" id="ARBA00022777"/>
    </source>
</evidence>
<keyword evidence="7" id="KW-0175">Coiled coil</keyword>
<keyword evidence="5 10" id="KW-0418">Kinase</keyword>
<evidence type="ECO:0000256" key="2">
    <source>
        <dbReference type="ARBA" id="ARBA00022475"/>
    </source>
</evidence>
<dbReference type="InterPro" id="IPR003660">
    <property type="entry name" value="HAMP_dom"/>
</dbReference>
<evidence type="ECO:0000313" key="11">
    <source>
        <dbReference type="Proteomes" id="UP000632125"/>
    </source>
</evidence>
<keyword evidence="8" id="KW-0812">Transmembrane</keyword>
<accession>A0A927H3X5</accession>
<dbReference type="InterPro" id="IPR010559">
    <property type="entry name" value="Sig_transdc_His_kin_internal"/>
</dbReference>
<protein>
    <submittedName>
        <fullName evidence="10">Histidine kinase</fullName>
    </submittedName>
</protein>
<proteinExistence type="predicted"/>
<keyword evidence="4" id="KW-0808">Transferase</keyword>
<dbReference type="GO" id="GO:0005886">
    <property type="term" value="C:plasma membrane"/>
    <property type="evidence" value="ECO:0007669"/>
    <property type="project" value="UniProtKB-SubCell"/>
</dbReference>
<keyword evidence="3" id="KW-0597">Phosphoprotein</keyword>
<dbReference type="PANTHER" id="PTHR34220">
    <property type="entry name" value="SENSOR HISTIDINE KINASE YPDA"/>
    <property type="match status" value="1"/>
</dbReference>
<dbReference type="AlphaFoldDB" id="A0A927H3X5"/>
<comment type="subcellular location">
    <subcellularLocation>
        <location evidence="1">Cell membrane</location>
        <topology evidence="1">Multi-pass membrane protein</topology>
    </subcellularLocation>
</comment>
<keyword evidence="11" id="KW-1185">Reference proteome</keyword>
<evidence type="ECO:0000256" key="6">
    <source>
        <dbReference type="ARBA" id="ARBA00023136"/>
    </source>
</evidence>
<dbReference type="InterPro" id="IPR003594">
    <property type="entry name" value="HATPase_dom"/>
</dbReference>
<name>A0A927H3X5_9BACL</name>
<dbReference type="SUPFAM" id="SSF55874">
    <property type="entry name" value="ATPase domain of HSP90 chaperone/DNA topoisomerase II/histidine kinase"/>
    <property type="match status" value="1"/>
</dbReference>
<dbReference type="EMBL" id="JACXIY010000002">
    <property type="protein sequence ID" value="MBD2867320.1"/>
    <property type="molecule type" value="Genomic_DNA"/>
</dbReference>
<evidence type="ECO:0000256" key="1">
    <source>
        <dbReference type="ARBA" id="ARBA00004651"/>
    </source>
</evidence>
<gene>
    <name evidence="10" type="ORF">IDH41_01925</name>
</gene>
<dbReference type="InterPro" id="IPR036890">
    <property type="entry name" value="HATPase_C_sf"/>
</dbReference>
<dbReference type="Pfam" id="PF02518">
    <property type="entry name" value="HATPase_c"/>
    <property type="match status" value="1"/>
</dbReference>
<dbReference type="Proteomes" id="UP000632125">
    <property type="component" value="Unassembled WGS sequence"/>
</dbReference>
<evidence type="ECO:0000259" key="9">
    <source>
        <dbReference type="PROSITE" id="PS50885"/>
    </source>
</evidence>
<organism evidence="10 11">
    <name type="scientific">Paenibacillus arenilitoris</name>
    <dbReference type="NCBI Taxonomy" id="2772299"/>
    <lineage>
        <taxon>Bacteria</taxon>
        <taxon>Bacillati</taxon>
        <taxon>Bacillota</taxon>
        <taxon>Bacilli</taxon>
        <taxon>Bacillales</taxon>
        <taxon>Paenibacillaceae</taxon>
        <taxon>Paenibacillus</taxon>
    </lineage>
</organism>
<evidence type="ECO:0000256" key="7">
    <source>
        <dbReference type="SAM" id="Coils"/>
    </source>
</evidence>
<dbReference type="GO" id="GO:0000155">
    <property type="term" value="F:phosphorelay sensor kinase activity"/>
    <property type="evidence" value="ECO:0007669"/>
    <property type="project" value="InterPro"/>
</dbReference>
<evidence type="ECO:0000256" key="3">
    <source>
        <dbReference type="ARBA" id="ARBA00022553"/>
    </source>
</evidence>
<keyword evidence="2" id="KW-1003">Cell membrane</keyword>
<sequence>MVKYKVFQRLLIMLAFLLIPATVLFAYANHASKDVVKKTLESSASKQMEFTIQQMEQSLRQLEKQTLLLASDASIQSYASSWEFPEYLNHLLMRKTIEEKLELQSQAEPLIHELTVYWPSIEEVISTSRQAQYDLEELARKPANEWFAQERDGVLTFRLLLTNPSIVAPDWSNIVSVAETAISGDYLLSVLKGLDKTGNGKSFFYFAGRGLIANADIDRSLQDALMKENVLQAGASAHPNVTVFDIDGVEYLVQTMHSPSFGAMLVSYIELDEFLAPLQKVNWLVNGSLLFLFIAGVAISLLFYRNFRMPFGYLVRKIENLGTGDYGSRATLKTNTEFDYLFERFNDMASRTQTLIENVYEEKVRTREAEYKHLQSQINPHFLYNCLFYIVSMANKSPGAVISMAKNLSGFYRYITRKAGETTTLAEEIRLIESYLEVQSLRNTRLSYAIDIPSAMHGLPVPSLLLQPIVENAVVHGIEQKRDAGKILIRGAASGSLYVITVDDDGTGLSEEELKALGDRVHASYRTTDEMGCGLRNVHHRLANRYGNHSGLSFSGNVWGGFRVTLHITNTKQEESE</sequence>
<evidence type="ECO:0000256" key="8">
    <source>
        <dbReference type="SAM" id="Phobius"/>
    </source>
</evidence>
<dbReference type="PANTHER" id="PTHR34220:SF7">
    <property type="entry name" value="SENSOR HISTIDINE KINASE YPDA"/>
    <property type="match status" value="1"/>
</dbReference>
<evidence type="ECO:0000256" key="4">
    <source>
        <dbReference type="ARBA" id="ARBA00022679"/>
    </source>
</evidence>
<dbReference type="PROSITE" id="PS50885">
    <property type="entry name" value="HAMP"/>
    <property type="match status" value="1"/>
</dbReference>
<reference evidence="10" key="1">
    <citation type="submission" date="2020-09" db="EMBL/GenBank/DDBJ databases">
        <title>A novel bacterium of genus Paenibacillus, isolated from South China Sea.</title>
        <authorList>
            <person name="Huang H."/>
            <person name="Mo K."/>
            <person name="Hu Y."/>
        </authorList>
    </citation>
    <scope>NUCLEOTIDE SEQUENCE</scope>
    <source>
        <strain evidence="10">IB182493</strain>
    </source>
</reference>
<dbReference type="Gene3D" id="6.10.340.10">
    <property type="match status" value="1"/>
</dbReference>
<feature type="domain" description="HAMP" evidence="9">
    <location>
        <begin position="305"/>
        <end position="357"/>
    </location>
</feature>
<feature type="coiled-coil region" evidence="7">
    <location>
        <begin position="45"/>
        <end position="72"/>
    </location>
</feature>
<dbReference type="InterPro" id="IPR050640">
    <property type="entry name" value="Bact_2-comp_sensor_kinase"/>
</dbReference>
<keyword evidence="6 8" id="KW-0472">Membrane</keyword>
<keyword evidence="8" id="KW-1133">Transmembrane helix</keyword>
<evidence type="ECO:0000313" key="10">
    <source>
        <dbReference type="EMBL" id="MBD2867320.1"/>
    </source>
</evidence>
<dbReference type="RefSeq" id="WP_190857797.1">
    <property type="nucleotide sequence ID" value="NZ_JACXIY010000002.1"/>
</dbReference>
<feature type="transmembrane region" description="Helical" evidence="8">
    <location>
        <begin position="283"/>
        <end position="304"/>
    </location>
</feature>
<comment type="caution">
    <text evidence="10">The sequence shown here is derived from an EMBL/GenBank/DDBJ whole genome shotgun (WGS) entry which is preliminary data.</text>
</comment>
<dbReference type="Gene3D" id="3.30.565.10">
    <property type="entry name" value="Histidine kinase-like ATPase, C-terminal domain"/>
    <property type="match status" value="1"/>
</dbReference>
<dbReference type="Pfam" id="PF06580">
    <property type="entry name" value="His_kinase"/>
    <property type="match status" value="1"/>
</dbReference>